<gene>
    <name evidence="2" type="ORF">ABOD76_13510</name>
</gene>
<evidence type="ECO:0000313" key="2">
    <source>
        <dbReference type="EMBL" id="XBV84458.1"/>
    </source>
</evidence>
<evidence type="ECO:0008006" key="3">
    <source>
        <dbReference type="Google" id="ProtNLM"/>
    </source>
</evidence>
<proteinExistence type="predicted"/>
<name>A0AAU7U901_9DEIO</name>
<evidence type="ECO:0000256" key="1">
    <source>
        <dbReference type="SAM" id="Phobius"/>
    </source>
</evidence>
<dbReference type="RefSeq" id="WP_350242495.1">
    <property type="nucleotide sequence ID" value="NZ_CP158299.1"/>
</dbReference>
<dbReference type="KEGG" id="dsc:ABOD76_13510"/>
<keyword evidence="1" id="KW-0472">Membrane</keyword>
<feature type="transmembrane region" description="Helical" evidence="1">
    <location>
        <begin position="52"/>
        <end position="71"/>
    </location>
</feature>
<sequence length="149" mass="16378">MISRFRWLEALAVVLLLVTLLLLWRQLPQLPATIQVQWRLGAAPVPGTPGELWSFWWLQLLVYVLLGGLAWTARDPRRPSLLLALRVLVLGLLFALTWHAVLIAPLHTAPVTVPLALGLLLLAGIPVLLGVGLSHSQARPTEGAAHRRP</sequence>
<protein>
    <recommendedName>
        <fullName evidence="3">DUF1648 domain-containing protein</fullName>
    </recommendedName>
</protein>
<dbReference type="EMBL" id="CP158299">
    <property type="protein sequence ID" value="XBV84458.1"/>
    <property type="molecule type" value="Genomic_DNA"/>
</dbReference>
<reference evidence="2" key="1">
    <citation type="submission" date="2024-06" db="EMBL/GenBank/DDBJ databases">
        <title>Draft Genome Sequence of Deinococcus sonorensis Type Strain KR-87, a Biofilm Producing Representative of the Genus Deinococcus.</title>
        <authorList>
            <person name="Boren L.S."/>
            <person name="Grosso R.A."/>
            <person name="Hugenberg-Cox A.N."/>
            <person name="Hill J.T.E."/>
            <person name="Albert C.M."/>
            <person name="Tuohy J.M."/>
        </authorList>
    </citation>
    <scope>NUCLEOTIDE SEQUENCE</scope>
    <source>
        <strain evidence="2">KR-87</strain>
    </source>
</reference>
<keyword evidence="1" id="KW-0812">Transmembrane</keyword>
<accession>A0AAU7U901</accession>
<organism evidence="2">
    <name type="scientific">Deinococcus sonorensis KR-87</name>
    <dbReference type="NCBI Taxonomy" id="694439"/>
    <lineage>
        <taxon>Bacteria</taxon>
        <taxon>Thermotogati</taxon>
        <taxon>Deinococcota</taxon>
        <taxon>Deinococci</taxon>
        <taxon>Deinococcales</taxon>
        <taxon>Deinococcaceae</taxon>
        <taxon>Deinococcus</taxon>
    </lineage>
</organism>
<dbReference type="AlphaFoldDB" id="A0AAU7U901"/>
<feature type="transmembrane region" description="Helical" evidence="1">
    <location>
        <begin position="83"/>
        <end position="106"/>
    </location>
</feature>
<feature type="transmembrane region" description="Helical" evidence="1">
    <location>
        <begin position="112"/>
        <end position="133"/>
    </location>
</feature>
<keyword evidence="1" id="KW-1133">Transmembrane helix</keyword>